<proteinExistence type="predicted"/>
<accession>A0A2S8JIY2</accession>
<sequence>MKNMISKGFHRVGILLAILVFIFSLLFSTTDTQGFSLFDILVSLIIALLVYSITRLVGWVIKGFMKDN</sequence>
<evidence type="ECO:0000313" key="1">
    <source>
        <dbReference type="EMBL" id="STE70802.1"/>
    </source>
</evidence>
<gene>
    <name evidence="1" type="ORF">NCTC10082_03640</name>
</gene>
<protein>
    <submittedName>
        <fullName evidence="1">Uncharacterized protein</fullName>
    </submittedName>
</protein>
<organism evidence="1 2">
    <name type="scientific">Escherichia coli</name>
    <dbReference type="NCBI Taxonomy" id="562"/>
    <lineage>
        <taxon>Bacteria</taxon>
        <taxon>Pseudomonadati</taxon>
        <taxon>Pseudomonadota</taxon>
        <taxon>Gammaproteobacteria</taxon>
        <taxon>Enterobacterales</taxon>
        <taxon>Enterobacteriaceae</taxon>
        <taxon>Escherichia</taxon>
    </lineage>
</organism>
<name>A0A2S8JIY2_ECOLX</name>
<dbReference type="Proteomes" id="UP000255164">
    <property type="component" value="Unassembled WGS sequence"/>
</dbReference>
<dbReference type="RefSeq" id="WP_064226580.1">
    <property type="nucleotide sequence ID" value="NZ_BKBY01000462.1"/>
</dbReference>
<evidence type="ECO:0000313" key="2">
    <source>
        <dbReference type="Proteomes" id="UP000255164"/>
    </source>
</evidence>
<dbReference type="EMBL" id="UFZA01000002">
    <property type="protein sequence ID" value="STE70802.1"/>
    <property type="molecule type" value="Genomic_DNA"/>
</dbReference>
<reference evidence="1 2" key="1">
    <citation type="submission" date="2018-06" db="EMBL/GenBank/DDBJ databases">
        <authorList>
            <consortium name="Pathogen Informatics"/>
            <person name="Doyle S."/>
        </authorList>
    </citation>
    <scope>NUCLEOTIDE SEQUENCE [LARGE SCALE GENOMIC DNA]</scope>
    <source>
        <strain evidence="1 2">NCTC10082</strain>
    </source>
</reference>
<dbReference type="AlphaFoldDB" id="A0A2S8JIY2"/>